<dbReference type="Proteomes" id="UP001485043">
    <property type="component" value="Unassembled WGS sequence"/>
</dbReference>
<evidence type="ECO:0000256" key="1">
    <source>
        <dbReference type="SAM" id="MobiDB-lite"/>
    </source>
</evidence>
<name>A0AAW1S910_9CHLO</name>
<dbReference type="EMBL" id="JALJOV010001736">
    <property type="protein sequence ID" value="KAK9842143.1"/>
    <property type="molecule type" value="Genomic_DNA"/>
</dbReference>
<protein>
    <submittedName>
        <fullName evidence="2">Uncharacterized protein</fullName>
    </submittedName>
</protein>
<evidence type="ECO:0000313" key="3">
    <source>
        <dbReference type="Proteomes" id="UP001485043"/>
    </source>
</evidence>
<accession>A0AAW1S910</accession>
<comment type="caution">
    <text evidence="2">The sequence shown here is derived from an EMBL/GenBank/DDBJ whole genome shotgun (WGS) entry which is preliminary data.</text>
</comment>
<reference evidence="2 3" key="1">
    <citation type="journal article" date="2024" name="Nat. Commun.">
        <title>Phylogenomics reveals the evolutionary origins of lichenization in chlorophyte algae.</title>
        <authorList>
            <person name="Puginier C."/>
            <person name="Libourel C."/>
            <person name="Otte J."/>
            <person name="Skaloud P."/>
            <person name="Haon M."/>
            <person name="Grisel S."/>
            <person name="Petersen M."/>
            <person name="Berrin J.G."/>
            <person name="Delaux P.M."/>
            <person name="Dal Grande F."/>
            <person name="Keller J."/>
        </authorList>
    </citation>
    <scope>NUCLEOTIDE SEQUENCE [LARGE SCALE GENOMIC DNA]</scope>
    <source>
        <strain evidence="2 3">SAG 2523</strain>
    </source>
</reference>
<feature type="compositionally biased region" description="Basic and acidic residues" evidence="1">
    <location>
        <begin position="54"/>
        <end position="67"/>
    </location>
</feature>
<evidence type="ECO:0000313" key="2">
    <source>
        <dbReference type="EMBL" id="KAK9842143.1"/>
    </source>
</evidence>
<feature type="region of interest" description="Disordered" evidence="1">
    <location>
        <begin position="54"/>
        <end position="100"/>
    </location>
</feature>
<dbReference type="AlphaFoldDB" id="A0AAW1S910"/>
<proteinExistence type="predicted"/>
<keyword evidence="3" id="KW-1185">Reference proteome</keyword>
<sequence length="185" mass="20178">MSARQARGAACAAGAAVLALEASRLYRIIQATNNSTDPSPAIVTWLDESYTSFADDKQDRKSPHTYDDDGDPSATPSESDHAEAEMEASFADHSAEGDAPSSSILTKLLQQGPTSYGALSAVTQNLQEQTTSLVRLSQTVWPQARLTYRHRPLISRPNCQGSPVHLLWQHYSHSNCQRLSRPSPQ</sequence>
<gene>
    <name evidence="2" type="ORF">WJX84_010445</name>
</gene>
<organism evidence="2 3">
    <name type="scientific">Apatococcus fuscideae</name>
    <dbReference type="NCBI Taxonomy" id="2026836"/>
    <lineage>
        <taxon>Eukaryota</taxon>
        <taxon>Viridiplantae</taxon>
        <taxon>Chlorophyta</taxon>
        <taxon>core chlorophytes</taxon>
        <taxon>Trebouxiophyceae</taxon>
        <taxon>Chlorellales</taxon>
        <taxon>Chlorellaceae</taxon>
        <taxon>Apatococcus</taxon>
    </lineage>
</organism>